<feature type="domain" description="C3H1-type" evidence="7">
    <location>
        <begin position="293"/>
        <end position="321"/>
    </location>
</feature>
<feature type="compositionally biased region" description="Low complexity" evidence="6">
    <location>
        <begin position="194"/>
        <end position="247"/>
    </location>
</feature>
<gene>
    <name evidence="8" type="ORF">ASIM_LOCUS14624</name>
</gene>
<feature type="region of interest" description="Disordered" evidence="6">
    <location>
        <begin position="60"/>
        <end position="83"/>
    </location>
</feature>
<evidence type="ECO:0000256" key="2">
    <source>
        <dbReference type="ARBA" id="ARBA00022737"/>
    </source>
</evidence>
<evidence type="ECO:0000256" key="3">
    <source>
        <dbReference type="ARBA" id="ARBA00022771"/>
    </source>
</evidence>
<dbReference type="SUPFAM" id="SSF90229">
    <property type="entry name" value="CCCH zinc finger"/>
    <property type="match status" value="2"/>
</dbReference>
<dbReference type="PROSITE" id="PS50103">
    <property type="entry name" value="ZF_C3H1"/>
    <property type="match status" value="2"/>
</dbReference>
<evidence type="ECO:0000256" key="5">
    <source>
        <dbReference type="PROSITE-ProRule" id="PRU00723"/>
    </source>
</evidence>
<keyword evidence="3 5" id="KW-0863">Zinc-finger</keyword>
<dbReference type="EMBL" id="UYRR01031846">
    <property type="protein sequence ID" value="VDK52930.1"/>
    <property type="molecule type" value="Genomic_DNA"/>
</dbReference>
<organism evidence="10">
    <name type="scientific">Anisakis simplex</name>
    <name type="common">Herring worm</name>
    <dbReference type="NCBI Taxonomy" id="6269"/>
    <lineage>
        <taxon>Eukaryota</taxon>
        <taxon>Metazoa</taxon>
        <taxon>Ecdysozoa</taxon>
        <taxon>Nematoda</taxon>
        <taxon>Chromadorea</taxon>
        <taxon>Rhabditida</taxon>
        <taxon>Spirurina</taxon>
        <taxon>Ascaridomorpha</taxon>
        <taxon>Ascaridoidea</taxon>
        <taxon>Anisakidae</taxon>
        <taxon>Anisakis</taxon>
        <taxon>Anisakis simplex complex</taxon>
    </lineage>
</organism>
<dbReference type="FunFam" id="4.10.1000.10:FF:000018">
    <property type="entry name" value="Zinc finger protein"/>
    <property type="match status" value="1"/>
</dbReference>
<dbReference type="Gene3D" id="4.10.1000.10">
    <property type="entry name" value="Zinc finger, CCCH-type"/>
    <property type="match status" value="2"/>
</dbReference>
<proteinExistence type="predicted"/>
<feature type="region of interest" description="Disordered" evidence="6">
    <location>
        <begin position="194"/>
        <end position="249"/>
    </location>
</feature>
<keyword evidence="9" id="KW-1185">Reference proteome</keyword>
<dbReference type="WBParaSite" id="ASIM_0001521401-mRNA-1">
    <property type="protein sequence ID" value="ASIM_0001521401-mRNA-1"/>
    <property type="gene ID" value="ASIM_0001521401"/>
</dbReference>
<feature type="zinc finger region" description="C3H1-type" evidence="5">
    <location>
        <begin position="252"/>
        <end position="280"/>
    </location>
</feature>
<dbReference type="GO" id="GO:0043186">
    <property type="term" value="C:P granule"/>
    <property type="evidence" value="ECO:0007669"/>
    <property type="project" value="UniProtKB-ARBA"/>
</dbReference>
<accession>A0A0M3K2Q2</accession>
<dbReference type="Proteomes" id="UP000267096">
    <property type="component" value="Unassembled WGS sequence"/>
</dbReference>
<keyword evidence="1 5" id="KW-0479">Metal-binding</keyword>
<reference evidence="8 9" key="2">
    <citation type="submission" date="2018-11" db="EMBL/GenBank/DDBJ databases">
        <authorList>
            <consortium name="Pathogen Informatics"/>
        </authorList>
    </citation>
    <scope>NUCLEOTIDE SEQUENCE [LARGE SCALE GENOMIC DNA]</scope>
</reference>
<evidence type="ECO:0000256" key="4">
    <source>
        <dbReference type="ARBA" id="ARBA00022833"/>
    </source>
</evidence>
<sequence length="641" mass="70849">MTIVDCDDNVKKDFDRSRILDDENGRVLKFTEDQLQFQASHAICDISNDNGTAMALSSSNSERCSTDESTWSSQLTPPDNSDTQYDDQGVNEILQQTAIALLALDDEKPKRWTMDVAKISHDESGNFNEDKHACCLQALPQNTSGHNMMNVNPISDSARSFGTPHQTGITHSSSTLPFPPTVFATDVASMPPSAPISSSSCSTNNTPRNSTDAAVISQQKQSSSIKRASSRQLSSSSSSSSASGLKSPKPDTYKTVMCQAWLENNKCNFAENCRFAHGEEELRPCKTQVKNAKYRTKLCEKYTLVGLCPYGNRCLFVHPDSDGQNAYIRPDRLEKMEHERHLFSTAWQHQNSNAPDFNANHAISPLTFKPYTPPNHHLSVSPFLSYPPPSFNPFQNTRLAAYPNQSLGDLAFKIRRPPPPSWPLEPEVFFDHFTGDSDGSPDGSSSQERPQLFDRISNTYDAILPVAEATGSFSRSLLLSRANSATSTFSAVSRSSSCSIGTFNSSESDDTAEQHLFTSLGDINNLHYQPEMFPFKRTEETKSESNNSDDKVLELEASRDSRSQTQTTGWFSQKSLLTENDDEGVRKASLSTTTTTTMAATAPFKRIDSRVEGQSVQVVDDPFRLAIQNDNLARHLAASIF</sequence>
<evidence type="ECO:0000256" key="6">
    <source>
        <dbReference type="SAM" id="MobiDB-lite"/>
    </source>
</evidence>
<dbReference type="GO" id="GO:0005829">
    <property type="term" value="C:cytosol"/>
    <property type="evidence" value="ECO:0007669"/>
    <property type="project" value="TreeGrafter"/>
</dbReference>
<dbReference type="GO" id="GO:0003730">
    <property type="term" value="F:mRNA 3'-UTR binding"/>
    <property type="evidence" value="ECO:0007669"/>
    <property type="project" value="TreeGrafter"/>
</dbReference>
<feature type="zinc finger region" description="C3H1-type" evidence="5">
    <location>
        <begin position="293"/>
        <end position="321"/>
    </location>
</feature>
<dbReference type="PANTHER" id="PTHR12547">
    <property type="entry name" value="CCCH ZINC FINGER/TIS11-RELATED"/>
    <property type="match status" value="1"/>
</dbReference>
<evidence type="ECO:0000313" key="9">
    <source>
        <dbReference type="Proteomes" id="UP000267096"/>
    </source>
</evidence>
<keyword evidence="4 5" id="KW-0862">Zinc</keyword>
<evidence type="ECO:0000256" key="1">
    <source>
        <dbReference type="ARBA" id="ARBA00022723"/>
    </source>
</evidence>
<dbReference type="InterPro" id="IPR045877">
    <property type="entry name" value="ZFP36-like"/>
</dbReference>
<dbReference type="OrthoDB" id="410307at2759"/>
<dbReference type="GO" id="GO:0030154">
    <property type="term" value="P:cell differentiation"/>
    <property type="evidence" value="ECO:0007669"/>
    <property type="project" value="UniProtKB-ARBA"/>
</dbReference>
<dbReference type="FunFam" id="4.10.1000.10:FF:000001">
    <property type="entry name" value="zinc finger CCCH domain-containing protein 15-like"/>
    <property type="match status" value="1"/>
</dbReference>
<dbReference type="InterPro" id="IPR000571">
    <property type="entry name" value="Znf_CCCH"/>
</dbReference>
<reference evidence="10" key="1">
    <citation type="submission" date="2017-02" db="UniProtKB">
        <authorList>
            <consortium name="WormBaseParasite"/>
        </authorList>
    </citation>
    <scope>IDENTIFICATION</scope>
</reference>
<dbReference type="PANTHER" id="PTHR12547:SF71">
    <property type="entry name" value="CCCH-TYPE ZINC FINGER PROTEIN MOE-3-RELATED"/>
    <property type="match status" value="1"/>
</dbReference>
<evidence type="ECO:0000313" key="10">
    <source>
        <dbReference type="WBParaSite" id="ASIM_0001521401-mRNA-1"/>
    </source>
</evidence>
<keyword evidence="2" id="KW-0677">Repeat</keyword>
<dbReference type="GO" id="GO:0010468">
    <property type="term" value="P:regulation of gene expression"/>
    <property type="evidence" value="ECO:0007669"/>
    <property type="project" value="UniProtKB-ARBA"/>
</dbReference>
<dbReference type="InterPro" id="IPR036855">
    <property type="entry name" value="Znf_CCCH_sf"/>
</dbReference>
<name>A0A0M3K2Q2_ANISI</name>
<dbReference type="GO" id="GO:0080090">
    <property type="term" value="P:regulation of primary metabolic process"/>
    <property type="evidence" value="ECO:0007669"/>
    <property type="project" value="UniProtKB-ARBA"/>
</dbReference>
<dbReference type="AlphaFoldDB" id="A0A0M3K2Q2"/>
<dbReference type="GO" id="GO:0008270">
    <property type="term" value="F:zinc ion binding"/>
    <property type="evidence" value="ECO:0007669"/>
    <property type="project" value="UniProtKB-KW"/>
</dbReference>
<protein>
    <submittedName>
        <fullName evidence="10">Zinc finger protein LEE1</fullName>
    </submittedName>
</protein>
<feature type="domain" description="C3H1-type" evidence="7">
    <location>
        <begin position="252"/>
        <end position="280"/>
    </location>
</feature>
<evidence type="ECO:0000259" key="7">
    <source>
        <dbReference type="PROSITE" id="PS50103"/>
    </source>
</evidence>
<evidence type="ECO:0000313" key="8">
    <source>
        <dbReference type="EMBL" id="VDK52930.1"/>
    </source>
</evidence>
<dbReference type="SMART" id="SM00356">
    <property type="entry name" value="ZnF_C3H1"/>
    <property type="match status" value="2"/>
</dbReference>
<dbReference type="Pfam" id="PF00642">
    <property type="entry name" value="zf-CCCH"/>
    <property type="match status" value="2"/>
</dbReference>